<evidence type="ECO:0000313" key="2">
    <source>
        <dbReference type="Proteomes" id="UP001454036"/>
    </source>
</evidence>
<proteinExistence type="predicted"/>
<dbReference type="AlphaFoldDB" id="A0AAV3Q8P3"/>
<organism evidence="1 2">
    <name type="scientific">Lithospermum erythrorhizon</name>
    <name type="common">Purple gromwell</name>
    <name type="synonym">Lithospermum officinale var. erythrorhizon</name>
    <dbReference type="NCBI Taxonomy" id="34254"/>
    <lineage>
        <taxon>Eukaryota</taxon>
        <taxon>Viridiplantae</taxon>
        <taxon>Streptophyta</taxon>
        <taxon>Embryophyta</taxon>
        <taxon>Tracheophyta</taxon>
        <taxon>Spermatophyta</taxon>
        <taxon>Magnoliopsida</taxon>
        <taxon>eudicotyledons</taxon>
        <taxon>Gunneridae</taxon>
        <taxon>Pentapetalae</taxon>
        <taxon>asterids</taxon>
        <taxon>lamiids</taxon>
        <taxon>Boraginales</taxon>
        <taxon>Boraginaceae</taxon>
        <taxon>Boraginoideae</taxon>
        <taxon>Lithospermeae</taxon>
        <taxon>Lithospermum</taxon>
    </lineage>
</organism>
<keyword evidence="2" id="KW-1185">Reference proteome</keyword>
<gene>
    <name evidence="1" type="ORF">LIER_16911</name>
</gene>
<name>A0AAV3Q8P3_LITER</name>
<reference evidence="1 2" key="1">
    <citation type="submission" date="2024-01" db="EMBL/GenBank/DDBJ databases">
        <title>The complete chloroplast genome sequence of Lithospermum erythrorhizon: insights into the phylogenetic relationship among Boraginaceae species and the maternal lineages of purple gromwells.</title>
        <authorList>
            <person name="Okada T."/>
            <person name="Watanabe K."/>
        </authorList>
    </citation>
    <scope>NUCLEOTIDE SEQUENCE [LARGE SCALE GENOMIC DNA]</scope>
</reference>
<comment type="caution">
    <text evidence="1">The sequence shown here is derived from an EMBL/GenBank/DDBJ whole genome shotgun (WGS) entry which is preliminary data.</text>
</comment>
<sequence>MASGIGLGKLNELFNVTPRGGAQGWRGKYFDTSKPCSRLMNEDIKRVVFEMPSDKSSAPDVMGGVDDVFSFLCVLRLLNEWCTKGFY</sequence>
<accession>A0AAV3Q8P3</accession>
<dbReference type="Proteomes" id="UP001454036">
    <property type="component" value="Unassembled WGS sequence"/>
</dbReference>
<evidence type="ECO:0000313" key="1">
    <source>
        <dbReference type="EMBL" id="GAA0160330.1"/>
    </source>
</evidence>
<dbReference type="EMBL" id="BAABME010003850">
    <property type="protein sequence ID" value="GAA0160330.1"/>
    <property type="molecule type" value="Genomic_DNA"/>
</dbReference>
<protein>
    <submittedName>
        <fullName evidence="1">Uncharacterized protein</fullName>
    </submittedName>
</protein>